<dbReference type="InterPro" id="IPR027417">
    <property type="entry name" value="P-loop_NTPase"/>
</dbReference>
<proteinExistence type="predicted"/>
<dbReference type="InterPro" id="IPR003959">
    <property type="entry name" value="ATPase_AAA_core"/>
</dbReference>
<dbReference type="EnsemblMetazoa" id="XM_038191233.1">
    <property type="protein sequence ID" value="XP_038047161.1"/>
    <property type="gene ID" value="LOC119721249"/>
</dbReference>
<dbReference type="GO" id="GO:0005524">
    <property type="term" value="F:ATP binding"/>
    <property type="evidence" value="ECO:0007669"/>
    <property type="project" value="InterPro"/>
</dbReference>
<dbReference type="GO" id="GO:0097196">
    <property type="term" value="C:Shu complex"/>
    <property type="evidence" value="ECO:0007669"/>
    <property type="project" value="TreeGrafter"/>
</dbReference>
<dbReference type="PANTHER" id="PTHR28653">
    <property type="match status" value="1"/>
</dbReference>
<evidence type="ECO:0000313" key="2">
    <source>
        <dbReference type="EnsemblMetazoa" id="XP_038047161.1"/>
    </source>
</evidence>
<keyword evidence="3" id="KW-1185">Reference proteome</keyword>
<dbReference type="GO" id="GO:0016887">
    <property type="term" value="F:ATP hydrolysis activity"/>
    <property type="evidence" value="ECO:0007669"/>
    <property type="project" value="InterPro"/>
</dbReference>
<name>A0A913Z829_PATMI</name>
<dbReference type="GO" id="GO:0000724">
    <property type="term" value="P:double-strand break repair via homologous recombination"/>
    <property type="evidence" value="ECO:0007669"/>
    <property type="project" value="TreeGrafter"/>
</dbReference>
<evidence type="ECO:0000313" key="3">
    <source>
        <dbReference type="Proteomes" id="UP000887568"/>
    </source>
</evidence>
<dbReference type="OrthoDB" id="67296at2759"/>
<organism evidence="2 3">
    <name type="scientific">Patiria miniata</name>
    <name type="common">Bat star</name>
    <name type="synonym">Asterina miniata</name>
    <dbReference type="NCBI Taxonomy" id="46514"/>
    <lineage>
        <taxon>Eukaryota</taxon>
        <taxon>Metazoa</taxon>
        <taxon>Echinodermata</taxon>
        <taxon>Eleutherozoa</taxon>
        <taxon>Asterozoa</taxon>
        <taxon>Asteroidea</taxon>
        <taxon>Valvatacea</taxon>
        <taxon>Valvatida</taxon>
        <taxon>Asterinidae</taxon>
        <taxon>Patiria</taxon>
    </lineage>
</organism>
<dbReference type="Pfam" id="PF00004">
    <property type="entry name" value="AAA"/>
    <property type="match status" value="1"/>
</dbReference>
<evidence type="ECO:0000259" key="1">
    <source>
        <dbReference type="Pfam" id="PF00004"/>
    </source>
</evidence>
<dbReference type="GeneID" id="119721249"/>
<dbReference type="GO" id="GO:0003697">
    <property type="term" value="F:single-stranded DNA binding"/>
    <property type="evidence" value="ECO:0007669"/>
    <property type="project" value="TreeGrafter"/>
</dbReference>
<dbReference type="PANTHER" id="PTHR28653:SF1">
    <property type="entry name" value="ATPASE SWSAP1"/>
    <property type="match status" value="1"/>
</dbReference>
<dbReference type="OMA" id="CIITYEI"/>
<dbReference type="AlphaFoldDB" id="A0A913Z829"/>
<dbReference type="RefSeq" id="XP_038047161.1">
    <property type="nucleotide sequence ID" value="XM_038191233.1"/>
</dbReference>
<dbReference type="Gene3D" id="3.40.50.300">
    <property type="entry name" value="P-loop containing nucleotide triphosphate hydrolases"/>
    <property type="match status" value="1"/>
</dbReference>
<dbReference type="Proteomes" id="UP000887568">
    <property type="component" value="Unplaced"/>
</dbReference>
<sequence>MGALFALCGTFKMAAPMAKIFPSVQFPLPTNGSDEKDSEYEFRNAVFMIQSPLKSRRCLLTGKHGSGKTSLLFQCAVSCALDGQKVVFISHRRFQSMPLSVHGAPSPDPLLMKHIHILYYQDRPSLLQYLAGIHSVPSPPDVILVDDIDFYATHPKTQDTGSTTALLCAYLIDAGAFIDTHRANNQTRGRENDQRCQLIASVTTPSSGEVALEHVYQSFLPTFLRISGVQGTNEVYQLSLHPNGTSQATCIITYEIRDSIRLLDYHVGDAALGLSQDFTQE</sequence>
<protein>
    <recommendedName>
        <fullName evidence="1">ATPase AAA-type core domain-containing protein</fullName>
    </recommendedName>
</protein>
<reference evidence="2" key="1">
    <citation type="submission" date="2022-11" db="UniProtKB">
        <authorList>
            <consortium name="EnsemblMetazoa"/>
        </authorList>
    </citation>
    <scope>IDENTIFICATION</scope>
</reference>
<feature type="domain" description="ATPase AAA-type core" evidence="1">
    <location>
        <begin position="58"/>
        <end position="161"/>
    </location>
</feature>
<accession>A0A913Z829</accession>
<dbReference type="SUPFAM" id="SSF52540">
    <property type="entry name" value="P-loop containing nucleoside triphosphate hydrolases"/>
    <property type="match status" value="1"/>
</dbReference>